<reference evidence="3 4" key="1">
    <citation type="submission" date="2017-12" db="EMBL/GenBank/DDBJ databases">
        <title>Hemimetabolous genomes reveal molecular basis of termite eusociality.</title>
        <authorList>
            <person name="Harrison M.C."/>
            <person name="Jongepier E."/>
            <person name="Robertson H.M."/>
            <person name="Arning N."/>
            <person name="Bitard-Feildel T."/>
            <person name="Chao H."/>
            <person name="Childers C.P."/>
            <person name="Dinh H."/>
            <person name="Doddapaneni H."/>
            <person name="Dugan S."/>
            <person name="Gowin J."/>
            <person name="Greiner C."/>
            <person name="Han Y."/>
            <person name="Hu H."/>
            <person name="Hughes D.S.T."/>
            <person name="Huylmans A.-K."/>
            <person name="Kemena C."/>
            <person name="Kremer L.P.M."/>
            <person name="Lee S.L."/>
            <person name="Lopez-Ezquerra A."/>
            <person name="Mallet L."/>
            <person name="Monroy-Kuhn J.M."/>
            <person name="Moser A."/>
            <person name="Murali S.C."/>
            <person name="Muzny D.M."/>
            <person name="Otani S."/>
            <person name="Piulachs M.-D."/>
            <person name="Poelchau M."/>
            <person name="Qu J."/>
            <person name="Schaub F."/>
            <person name="Wada-Katsumata A."/>
            <person name="Worley K.C."/>
            <person name="Xie Q."/>
            <person name="Ylla G."/>
            <person name="Poulsen M."/>
            <person name="Gibbs R.A."/>
            <person name="Schal C."/>
            <person name="Richards S."/>
            <person name="Belles X."/>
            <person name="Korb J."/>
            <person name="Bornberg-Bauer E."/>
        </authorList>
    </citation>
    <scope>NUCLEOTIDE SEQUENCE [LARGE SCALE GENOMIC DNA]</scope>
    <source>
        <tissue evidence="3">Whole body</tissue>
    </source>
</reference>
<feature type="chain" id="PRO_5014400419" evidence="2">
    <location>
        <begin position="21"/>
        <end position="309"/>
    </location>
</feature>
<name>A0A2J7RQG8_9NEOP</name>
<sequence>MRSISCAIFLILSAALLVECFPRERDTESVEDDRDDTALPSIPAVAVPASPGFGYLPNFYGFFPDFDLVARIKGLVTRLRSQIGNSFSDFDWNKGNTTSTTKVIDGHIVTVNETSIKDDDSDLVLHVKVIDVKPTEGAEEETEDSSEISETTSSKTSNEVTSSATSSEESVGNEIPKQPEEGVAESLDYNPEETREHLVETRENLPSGYSIDEVDPINEVDNSVEVFHPIEPISLHRDILINKLMSDQAMSGGMVQVPADVEVFEPDNRDIYETDVEEFVPSSRAFHETFLPYASSPFRPRSEKLTSLT</sequence>
<feature type="region of interest" description="Disordered" evidence="1">
    <location>
        <begin position="134"/>
        <end position="196"/>
    </location>
</feature>
<dbReference type="AlphaFoldDB" id="A0A2J7RQG8"/>
<dbReference type="InParanoid" id="A0A2J7RQG8"/>
<feature type="compositionally biased region" description="Low complexity" evidence="1">
    <location>
        <begin position="148"/>
        <end position="170"/>
    </location>
</feature>
<feature type="signal peptide" evidence="2">
    <location>
        <begin position="1"/>
        <end position="20"/>
    </location>
</feature>
<evidence type="ECO:0000256" key="2">
    <source>
        <dbReference type="SAM" id="SignalP"/>
    </source>
</evidence>
<dbReference type="EMBL" id="NEVH01001337">
    <property type="protein sequence ID" value="PNF43076.1"/>
    <property type="molecule type" value="Genomic_DNA"/>
</dbReference>
<keyword evidence="2" id="KW-0732">Signal</keyword>
<keyword evidence="4" id="KW-1185">Reference proteome</keyword>
<dbReference type="Proteomes" id="UP000235965">
    <property type="component" value="Unassembled WGS sequence"/>
</dbReference>
<evidence type="ECO:0000313" key="3">
    <source>
        <dbReference type="EMBL" id="PNF43076.1"/>
    </source>
</evidence>
<comment type="caution">
    <text evidence="3">The sequence shown here is derived from an EMBL/GenBank/DDBJ whole genome shotgun (WGS) entry which is preliminary data.</text>
</comment>
<accession>A0A2J7RQG8</accession>
<feature type="compositionally biased region" description="Acidic residues" evidence="1">
    <location>
        <begin position="137"/>
        <end position="147"/>
    </location>
</feature>
<evidence type="ECO:0000313" key="4">
    <source>
        <dbReference type="Proteomes" id="UP000235965"/>
    </source>
</evidence>
<evidence type="ECO:0000256" key="1">
    <source>
        <dbReference type="SAM" id="MobiDB-lite"/>
    </source>
</evidence>
<proteinExistence type="predicted"/>
<organism evidence="3 4">
    <name type="scientific">Cryptotermes secundus</name>
    <dbReference type="NCBI Taxonomy" id="105785"/>
    <lineage>
        <taxon>Eukaryota</taxon>
        <taxon>Metazoa</taxon>
        <taxon>Ecdysozoa</taxon>
        <taxon>Arthropoda</taxon>
        <taxon>Hexapoda</taxon>
        <taxon>Insecta</taxon>
        <taxon>Pterygota</taxon>
        <taxon>Neoptera</taxon>
        <taxon>Polyneoptera</taxon>
        <taxon>Dictyoptera</taxon>
        <taxon>Blattodea</taxon>
        <taxon>Blattoidea</taxon>
        <taxon>Termitoidae</taxon>
        <taxon>Kalotermitidae</taxon>
        <taxon>Cryptotermitinae</taxon>
        <taxon>Cryptotermes</taxon>
    </lineage>
</organism>
<dbReference type="STRING" id="105785.A0A2J7RQG8"/>
<protein>
    <submittedName>
        <fullName evidence="3">Icarapin-like</fullName>
    </submittedName>
</protein>
<gene>
    <name evidence="3" type="primary">ICA</name>
    <name evidence="3" type="ORF">B7P43_G02706</name>
</gene>
<dbReference type="OrthoDB" id="6346805at2759"/>